<dbReference type="NCBIfam" id="TIGR02033">
    <property type="entry name" value="D-hydantoinase"/>
    <property type="match status" value="1"/>
</dbReference>
<name>A0A381PQC8_9ZZZZ</name>
<dbReference type="CDD" id="cd01314">
    <property type="entry name" value="D-HYD"/>
    <property type="match status" value="1"/>
</dbReference>
<evidence type="ECO:0000256" key="3">
    <source>
        <dbReference type="ARBA" id="ARBA00022553"/>
    </source>
</evidence>
<dbReference type="Pfam" id="PF01979">
    <property type="entry name" value="Amidohydro_1"/>
    <property type="match status" value="1"/>
</dbReference>
<dbReference type="Gene3D" id="3.20.20.140">
    <property type="entry name" value="Metal-dependent hydrolases"/>
    <property type="match status" value="1"/>
</dbReference>
<keyword evidence="3" id="KW-0597">Phosphoprotein</keyword>
<dbReference type="InterPro" id="IPR011778">
    <property type="entry name" value="Hydantoinase/dihydroPyrase"/>
</dbReference>
<comment type="similarity">
    <text evidence="2">Belongs to the metallo-dependent hydrolases superfamily. Hydantoinase/dihydropyrimidinase family.</text>
</comment>
<comment type="cofactor">
    <cofactor evidence="1">
        <name>Zn(2+)</name>
        <dbReference type="ChEBI" id="CHEBI:29105"/>
    </cofactor>
</comment>
<dbReference type="Gene3D" id="2.30.40.10">
    <property type="entry name" value="Urease, subunit C, domain 1"/>
    <property type="match status" value="1"/>
</dbReference>
<keyword evidence="5" id="KW-0378">Hydrolase</keyword>
<dbReference type="GO" id="GO:0016812">
    <property type="term" value="F:hydrolase activity, acting on carbon-nitrogen (but not peptide) bonds, in cyclic amides"/>
    <property type="evidence" value="ECO:0007669"/>
    <property type="project" value="TreeGrafter"/>
</dbReference>
<evidence type="ECO:0000256" key="4">
    <source>
        <dbReference type="ARBA" id="ARBA00022723"/>
    </source>
</evidence>
<dbReference type="InterPro" id="IPR011059">
    <property type="entry name" value="Metal-dep_hydrolase_composite"/>
</dbReference>
<evidence type="ECO:0000313" key="7">
    <source>
        <dbReference type="EMBL" id="SUZ69256.1"/>
    </source>
</evidence>
<dbReference type="InterPro" id="IPR032466">
    <property type="entry name" value="Metal_Hydrolase"/>
</dbReference>
<gene>
    <name evidence="7" type="ORF">METZ01_LOCUS22110</name>
</gene>
<feature type="domain" description="Amidohydrolase-related" evidence="6">
    <location>
        <begin position="62"/>
        <end position="417"/>
    </location>
</feature>
<dbReference type="PANTHER" id="PTHR11647:SF1">
    <property type="entry name" value="COLLAPSIN RESPONSE MEDIATOR PROTEIN"/>
    <property type="match status" value="1"/>
</dbReference>
<evidence type="ECO:0000256" key="1">
    <source>
        <dbReference type="ARBA" id="ARBA00001947"/>
    </source>
</evidence>
<reference evidence="7" key="1">
    <citation type="submission" date="2018-05" db="EMBL/GenBank/DDBJ databases">
        <authorList>
            <person name="Lanie J.A."/>
            <person name="Ng W.-L."/>
            <person name="Kazmierczak K.M."/>
            <person name="Andrzejewski T.M."/>
            <person name="Davidsen T.M."/>
            <person name="Wayne K.J."/>
            <person name="Tettelin H."/>
            <person name="Glass J.I."/>
            <person name="Rusch D."/>
            <person name="Podicherti R."/>
            <person name="Tsui H.-C.T."/>
            <person name="Winkler M.E."/>
        </authorList>
    </citation>
    <scope>NUCLEOTIDE SEQUENCE</scope>
</reference>
<evidence type="ECO:0000256" key="2">
    <source>
        <dbReference type="ARBA" id="ARBA00008829"/>
    </source>
</evidence>
<keyword evidence="4" id="KW-0479">Metal-binding</keyword>
<evidence type="ECO:0000259" key="6">
    <source>
        <dbReference type="Pfam" id="PF01979"/>
    </source>
</evidence>
<dbReference type="PANTHER" id="PTHR11647">
    <property type="entry name" value="HYDRANTOINASE/DIHYDROPYRIMIDINASE FAMILY MEMBER"/>
    <property type="match status" value="1"/>
</dbReference>
<organism evidence="7">
    <name type="scientific">marine metagenome</name>
    <dbReference type="NCBI Taxonomy" id="408172"/>
    <lineage>
        <taxon>unclassified sequences</taxon>
        <taxon>metagenomes</taxon>
        <taxon>ecological metagenomes</taxon>
    </lineage>
</organism>
<dbReference type="AlphaFoldDB" id="A0A381PQC8"/>
<dbReference type="SUPFAM" id="SSF51556">
    <property type="entry name" value="Metallo-dependent hydrolases"/>
    <property type="match status" value="1"/>
</dbReference>
<dbReference type="InterPro" id="IPR050378">
    <property type="entry name" value="Metallo-dep_Hydrolases_sf"/>
</dbReference>
<evidence type="ECO:0000256" key="5">
    <source>
        <dbReference type="ARBA" id="ARBA00022801"/>
    </source>
</evidence>
<dbReference type="GO" id="GO:0046872">
    <property type="term" value="F:metal ion binding"/>
    <property type="evidence" value="ECO:0007669"/>
    <property type="project" value="UniProtKB-KW"/>
</dbReference>
<sequence length="499" mass="55472">MISKFIDNKYDMKTFDLKISDGTVANATETFHADIGIKDGLITAIGKNLGKAKKVINADGKLVLPGGIEAHCHIEQESSSGIMTADDYYSGSVSAAFGGNTCLIPFAAQHRGQKLQNVLDVYHHRARPKSVIDYSFHLIISDPTDEVINIELPAIIDQGVTSFKVYMTYDKLIVNDSQMLKIMTAAKKLGALTMVHAENNAMINWMSEKLLNSSYKAPKYHALSHPRAAESEAINRAITLSTFIDTPILIVHVSTESGARIIAKARYDGHKVFGETCPQYMFLNAKNMDLPEMDGAQFCCSPPLRDKASQEEIWRCLQNGTFQVYSSDHAPYRFDETGKLHAGKKPTFTKIANGLPGIETRLPLLFSEGYLKKRITLNHFVALAATNVSKIYGLDHRKGSITEGKDADIAIWNPKLKKVITADDLHDNMEFTPYEGMEITGWPEIIIQRGNVVIEDNTLKATRGDGEFIHRKKIDCTGMPGRVAPELNSKHNFDVKFEF</sequence>
<accession>A0A381PQC8</accession>
<dbReference type="EMBL" id="UINC01001057">
    <property type="protein sequence ID" value="SUZ69256.1"/>
    <property type="molecule type" value="Genomic_DNA"/>
</dbReference>
<dbReference type="InterPro" id="IPR006680">
    <property type="entry name" value="Amidohydro-rel"/>
</dbReference>
<dbReference type="NCBIfam" id="NF009941">
    <property type="entry name" value="PRK13404.1"/>
    <property type="match status" value="1"/>
</dbReference>
<dbReference type="GO" id="GO:0005829">
    <property type="term" value="C:cytosol"/>
    <property type="evidence" value="ECO:0007669"/>
    <property type="project" value="TreeGrafter"/>
</dbReference>
<proteinExistence type="inferred from homology"/>
<dbReference type="SUPFAM" id="SSF51338">
    <property type="entry name" value="Composite domain of metallo-dependent hydrolases"/>
    <property type="match status" value="2"/>
</dbReference>
<protein>
    <recommendedName>
        <fullName evidence="6">Amidohydrolase-related domain-containing protein</fullName>
    </recommendedName>
</protein>
<dbReference type="FunFam" id="3.20.20.140:FF:000217">
    <property type="entry name" value="Dihydropyrimidinase-related protein 1"/>
    <property type="match status" value="1"/>
</dbReference>